<organism evidence="1 2">
    <name type="scientific">Armillaria solidipes</name>
    <dbReference type="NCBI Taxonomy" id="1076256"/>
    <lineage>
        <taxon>Eukaryota</taxon>
        <taxon>Fungi</taxon>
        <taxon>Dikarya</taxon>
        <taxon>Basidiomycota</taxon>
        <taxon>Agaricomycotina</taxon>
        <taxon>Agaricomycetes</taxon>
        <taxon>Agaricomycetidae</taxon>
        <taxon>Agaricales</taxon>
        <taxon>Marasmiineae</taxon>
        <taxon>Physalacriaceae</taxon>
        <taxon>Armillaria</taxon>
    </lineage>
</organism>
<keyword evidence="2" id="KW-1185">Reference proteome</keyword>
<reference evidence="2" key="1">
    <citation type="journal article" date="2017" name="Nat. Ecol. Evol.">
        <title>Genome expansion and lineage-specific genetic innovations in the forest pathogenic fungi Armillaria.</title>
        <authorList>
            <person name="Sipos G."/>
            <person name="Prasanna A.N."/>
            <person name="Walter M.C."/>
            <person name="O'Connor E."/>
            <person name="Balint B."/>
            <person name="Krizsan K."/>
            <person name="Kiss B."/>
            <person name="Hess J."/>
            <person name="Varga T."/>
            <person name="Slot J."/>
            <person name="Riley R."/>
            <person name="Boka B."/>
            <person name="Rigling D."/>
            <person name="Barry K."/>
            <person name="Lee J."/>
            <person name="Mihaltcheva S."/>
            <person name="LaButti K."/>
            <person name="Lipzen A."/>
            <person name="Waldron R."/>
            <person name="Moloney N.M."/>
            <person name="Sperisen C."/>
            <person name="Kredics L."/>
            <person name="Vagvoelgyi C."/>
            <person name="Patrignani A."/>
            <person name="Fitzpatrick D."/>
            <person name="Nagy I."/>
            <person name="Doyle S."/>
            <person name="Anderson J.B."/>
            <person name="Grigoriev I.V."/>
            <person name="Gueldener U."/>
            <person name="Muensterkoetter M."/>
            <person name="Nagy L.G."/>
        </authorList>
    </citation>
    <scope>NUCLEOTIDE SEQUENCE [LARGE SCALE GENOMIC DNA]</scope>
    <source>
        <strain evidence="2">28-4</strain>
    </source>
</reference>
<evidence type="ECO:0000313" key="2">
    <source>
        <dbReference type="Proteomes" id="UP000218334"/>
    </source>
</evidence>
<dbReference type="EMBL" id="KZ293445">
    <property type="protein sequence ID" value="PBK65546.1"/>
    <property type="molecule type" value="Genomic_DNA"/>
</dbReference>
<protein>
    <submittedName>
        <fullName evidence="1">Uncharacterized protein</fullName>
    </submittedName>
</protein>
<sequence length="222" mass="25149">MCIDGDKIGVLSNQFHDAIPYRPMGFQPELSDYAYYVRKRRALLEDPSVARAALMCGGLIWRIAMEHVGDAEFILSGPGGDMSRYGECHKIQGPGPGGGGGGGDYNLWEESLTKDQIDLLCGVYRVYRSAAGSPTSTQDLSWFPRQCSFRNLGLDLGHWSPDSEDWYQHRVQMYLTADPKGRCLNQAEWKSYIRLWWTTVRTYQGLEVVSKAFLNRHFMQHG</sequence>
<proteinExistence type="predicted"/>
<gene>
    <name evidence="1" type="ORF">ARMSODRAFT_891747</name>
</gene>
<name>A0A2H3BR42_9AGAR</name>
<accession>A0A2H3BR42</accession>
<dbReference type="Proteomes" id="UP000218334">
    <property type="component" value="Unassembled WGS sequence"/>
</dbReference>
<dbReference type="AlphaFoldDB" id="A0A2H3BR42"/>
<evidence type="ECO:0000313" key="1">
    <source>
        <dbReference type="EMBL" id="PBK65546.1"/>
    </source>
</evidence>